<organism evidence="1 2">
    <name type="scientific">Massilia glaciei</name>
    <dbReference type="NCBI Taxonomy" id="1524097"/>
    <lineage>
        <taxon>Bacteria</taxon>
        <taxon>Pseudomonadati</taxon>
        <taxon>Pseudomonadota</taxon>
        <taxon>Betaproteobacteria</taxon>
        <taxon>Burkholderiales</taxon>
        <taxon>Oxalobacteraceae</taxon>
        <taxon>Telluria group</taxon>
        <taxon>Massilia</taxon>
    </lineage>
</organism>
<evidence type="ECO:0000313" key="1">
    <source>
        <dbReference type="EMBL" id="PWF41782.1"/>
    </source>
</evidence>
<dbReference type="EMBL" id="PXWF02000307">
    <property type="protein sequence ID" value="PWF41782.1"/>
    <property type="molecule type" value="Genomic_DNA"/>
</dbReference>
<dbReference type="RefSeq" id="WP_219933218.1">
    <property type="nucleotide sequence ID" value="NZ_PXWF02000307.1"/>
</dbReference>
<comment type="caution">
    <text evidence="1">The sequence shown here is derived from an EMBL/GenBank/DDBJ whole genome shotgun (WGS) entry which is preliminary data.</text>
</comment>
<dbReference type="Gene3D" id="1.10.30.50">
    <property type="match status" value="1"/>
</dbReference>
<feature type="non-terminal residue" evidence="1">
    <location>
        <position position="1"/>
    </location>
</feature>
<protein>
    <recommendedName>
        <fullName evidence="3">HNH endonuclease</fullName>
    </recommendedName>
</protein>
<reference evidence="1 2" key="1">
    <citation type="submission" date="2018-04" db="EMBL/GenBank/DDBJ databases">
        <title>Massilia violaceinigra sp. nov., a novel purple-pigmented bacterium isolated from Tianshan glacier, Xinjiang, China.</title>
        <authorList>
            <person name="Wang H."/>
        </authorList>
    </citation>
    <scope>NUCLEOTIDE SEQUENCE [LARGE SCALE GENOMIC DNA]</scope>
    <source>
        <strain evidence="1 2">B448-2</strain>
    </source>
</reference>
<evidence type="ECO:0008006" key="3">
    <source>
        <dbReference type="Google" id="ProtNLM"/>
    </source>
</evidence>
<proteinExistence type="predicted"/>
<keyword evidence="2" id="KW-1185">Reference proteome</keyword>
<dbReference type="AlphaFoldDB" id="A0A2U2HEC4"/>
<name>A0A2U2HEC4_9BURK</name>
<accession>A0A2U2HEC4</accession>
<dbReference type="Proteomes" id="UP000241421">
    <property type="component" value="Unassembled WGS sequence"/>
</dbReference>
<sequence>SFGELRVPPDIWQAFTRYNVWVEPVLLAEWIRLIESYAGYRQPNVRQLAQTLLAWADPERDTRVAREAVARIRADGKPVYCVWSGQRLRGDYDVDHCFPFAAWPCGDAWNLMPASKTINNEKSNRLVTQAALEGASDCITDWWGNAFLADNENARKQFFLEAGQTLPLLIERPEPSDIIDAMKVHRIRLAKDQGLRPWAPGQTISLADMISQAIYQPND</sequence>
<gene>
    <name evidence="1" type="ORF">C7C56_023940</name>
</gene>
<evidence type="ECO:0000313" key="2">
    <source>
        <dbReference type="Proteomes" id="UP000241421"/>
    </source>
</evidence>